<keyword evidence="5" id="KW-0812">Transmembrane</keyword>
<reference evidence="13" key="2">
    <citation type="submission" date="2025-08" db="UniProtKB">
        <authorList>
            <consortium name="Ensembl"/>
        </authorList>
    </citation>
    <scope>IDENTIFICATION</scope>
</reference>
<evidence type="ECO:0000256" key="1">
    <source>
        <dbReference type="ARBA" id="ARBA00004167"/>
    </source>
</evidence>
<evidence type="ECO:0000313" key="14">
    <source>
        <dbReference type="Proteomes" id="UP000007875"/>
    </source>
</evidence>
<dbReference type="GO" id="GO:0005886">
    <property type="term" value="C:plasma membrane"/>
    <property type="evidence" value="ECO:0007669"/>
    <property type="project" value="UniProtKB-SubCell"/>
</dbReference>
<evidence type="ECO:0000256" key="6">
    <source>
        <dbReference type="ARBA" id="ARBA00022729"/>
    </source>
</evidence>
<keyword evidence="9" id="KW-0325">Glycoprotein</keyword>
<dbReference type="InterPro" id="IPR014756">
    <property type="entry name" value="Ig_E-set"/>
</dbReference>
<keyword evidence="10" id="KW-0966">Cell projection</keyword>
<evidence type="ECO:0000256" key="4">
    <source>
        <dbReference type="ARBA" id="ARBA00022475"/>
    </source>
</evidence>
<dbReference type="InterPro" id="IPR006626">
    <property type="entry name" value="PbH1"/>
</dbReference>
<dbReference type="InterPro" id="IPR019316">
    <property type="entry name" value="G8_domain"/>
</dbReference>
<name>H2Y4C5_CIOSA</name>
<keyword evidence="14" id="KW-1185">Reference proteome</keyword>
<organism evidence="13 14">
    <name type="scientific">Ciona savignyi</name>
    <name type="common">Pacific transparent sea squirt</name>
    <dbReference type="NCBI Taxonomy" id="51511"/>
    <lineage>
        <taxon>Eukaryota</taxon>
        <taxon>Metazoa</taxon>
        <taxon>Chordata</taxon>
        <taxon>Tunicata</taxon>
        <taxon>Ascidiacea</taxon>
        <taxon>Phlebobranchia</taxon>
        <taxon>Cionidae</taxon>
        <taxon>Ciona</taxon>
    </lineage>
</organism>
<dbReference type="Ensembl" id="ENSCSAVT00000000174.1">
    <property type="protein sequence ID" value="ENSCSAVP00000000173.1"/>
    <property type="gene ID" value="ENSCSAVG00000000099.1"/>
</dbReference>
<feature type="domain" description="G8" evidence="12">
    <location>
        <begin position="2074"/>
        <end position="2197"/>
    </location>
</feature>
<dbReference type="PANTHER" id="PTHR46769">
    <property type="entry name" value="POLYCYSTIC KIDNEY AND HEPATIC DISEASE 1 (AUTOSOMAL RECESSIVE)-LIKE 1"/>
    <property type="match status" value="1"/>
</dbReference>
<reference evidence="14" key="1">
    <citation type="submission" date="2003-08" db="EMBL/GenBank/DDBJ databases">
        <authorList>
            <person name="Birren B."/>
            <person name="Nusbaum C."/>
            <person name="Abebe A."/>
            <person name="Abouelleil A."/>
            <person name="Adekoya E."/>
            <person name="Ait-zahra M."/>
            <person name="Allen N."/>
            <person name="Allen T."/>
            <person name="An P."/>
            <person name="Anderson M."/>
            <person name="Anderson S."/>
            <person name="Arachchi H."/>
            <person name="Armbruster J."/>
            <person name="Bachantsang P."/>
            <person name="Baldwin J."/>
            <person name="Barry A."/>
            <person name="Bayul T."/>
            <person name="Blitshsteyn B."/>
            <person name="Bloom T."/>
            <person name="Blye J."/>
            <person name="Boguslavskiy L."/>
            <person name="Borowsky M."/>
            <person name="Boukhgalter B."/>
            <person name="Brunache A."/>
            <person name="Butler J."/>
            <person name="Calixte N."/>
            <person name="Calvo S."/>
            <person name="Camarata J."/>
            <person name="Campo K."/>
            <person name="Chang J."/>
            <person name="Cheshatsang Y."/>
            <person name="Citroen M."/>
            <person name="Collymore A."/>
            <person name="Considine T."/>
            <person name="Cook A."/>
            <person name="Cooke P."/>
            <person name="Corum B."/>
            <person name="Cuomo C."/>
            <person name="David R."/>
            <person name="Dawoe T."/>
            <person name="Degray S."/>
            <person name="Dodge S."/>
            <person name="Dooley K."/>
            <person name="Dorje P."/>
            <person name="Dorjee K."/>
            <person name="Dorris L."/>
            <person name="Duffey N."/>
            <person name="Dupes A."/>
            <person name="Elkins T."/>
            <person name="Engels R."/>
            <person name="Erickson J."/>
            <person name="Farina A."/>
            <person name="Faro S."/>
            <person name="Ferreira P."/>
            <person name="Fischer H."/>
            <person name="Fitzgerald M."/>
            <person name="Foley K."/>
            <person name="Gage D."/>
            <person name="Galagan J."/>
            <person name="Gearin G."/>
            <person name="Gnerre S."/>
            <person name="Gnirke A."/>
            <person name="Goyette A."/>
            <person name="Graham J."/>
            <person name="Grandbois E."/>
            <person name="Gyaltsen K."/>
            <person name="Hafez N."/>
            <person name="Hagopian D."/>
            <person name="Hagos B."/>
            <person name="Hall J."/>
            <person name="Hatcher B."/>
            <person name="Heller A."/>
            <person name="Higgins H."/>
            <person name="Honan T."/>
            <person name="Horn A."/>
            <person name="Houde N."/>
            <person name="Hughes L."/>
            <person name="Hulme W."/>
            <person name="Husby E."/>
            <person name="Iliev I."/>
            <person name="Jaffe D."/>
            <person name="Jones C."/>
            <person name="Kamal M."/>
            <person name="Kamat A."/>
            <person name="Kamvysselis M."/>
            <person name="Karlsson E."/>
            <person name="Kells C."/>
            <person name="Kieu A."/>
            <person name="Kisner P."/>
            <person name="Kodira C."/>
            <person name="Kulbokas E."/>
            <person name="Labutti K."/>
            <person name="Lama D."/>
            <person name="Landers T."/>
            <person name="Leger J."/>
            <person name="Levine S."/>
            <person name="Lewis D."/>
            <person name="Lewis T."/>
            <person name="Lindblad-toh K."/>
            <person name="Liu X."/>
            <person name="Lokyitsang T."/>
            <person name="Lokyitsang Y."/>
            <person name="Lucien O."/>
            <person name="Lui A."/>
            <person name="Ma L.J."/>
            <person name="Mabbitt R."/>
            <person name="Macdonald J."/>
            <person name="Maclean C."/>
            <person name="Major J."/>
            <person name="Manning J."/>
            <person name="Marabella R."/>
            <person name="Maru K."/>
            <person name="Matthews C."/>
            <person name="Mauceli E."/>
            <person name="Mccarthy M."/>
            <person name="Mcdonough S."/>
            <person name="Mcghee T."/>
            <person name="Meldrim J."/>
            <person name="Meneus L."/>
            <person name="Mesirov J."/>
            <person name="Mihalev A."/>
            <person name="Mihova T."/>
            <person name="Mikkelsen T."/>
            <person name="Mlenga V."/>
            <person name="Moru K."/>
            <person name="Mozes J."/>
            <person name="Mulrain L."/>
            <person name="Munson G."/>
            <person name="Naylor J."/>
            <person name="Newes C."/>
            <person name="Nguyen C."/>
            <person name="Nguyen N."/>
            <person name="Nguyen T."/>
            <person name="Nicol R."/>
            <person name="Nielsen C."/>
            <person name="Nizzari M."/>
            <person name="Norbu C."/>
            <person name="Norbu N."/>
            <person name="O'donnell P."/>
            <person name="Okoawo O."/>
            <person name="O'leary S."/>
            <person name="Omotosho B."/>
            <person name="O'neill K."/>
            <person name="Osman S."/>
            <person name="Parker S."/>
            <person name="Perrin D."/>
            <person name="Phunkhang P."/>
            <person name="Piqani B."/>
            <person name="Purcell S."/>
            <person name="Rachupka T."/>
            <person name="Ramasamy U."/>
            <person name="Rameau R."/>
            <person name="Ray V."/>
            <person name="Raymond C."/>
            <person name="Retta R."/>
            <person name="Richardson S."/>
            <person name="Rise C."/>
            <person name="Rodriguez J."/>
            <person name="Rogers J."/>
            <person name="Rogov P."/>
            <person name="Rutman M."/>
            <person name="Schupbach R."/>
            <person name="Seaman C."/>
            <person name="Settipalli S."/>
            <person name="Sharpe T."/>
            <person name="Sheridan J."/>
            <person name="Sherpa N."/>
            <person name="Shi J."/>
            <person name="Smirnov S."/>
            <person name="Smith C."/>
            <person name="Sougnez C."/>
            <person name="Spencer B."/>
            <person name="Stalker J."/>
            <person name="Stange-thomann N."/>
            <person name="Stavropoulos S."/>
            <person name="Stetson K."/>
            <person name="Stone C."/>
            <person name="Stone S."/>
            <person name="Stubbs M."/>
            <person name="Talamas J."/>
            <person name="Tchuinga P."/>
            <person name="Tenzing P."/>
            <person name="Tesfaye S."/>
            <person name="Theodore J."/>
            <person name="Thoulutsang Y."/>
            <person name="Topham K."/>
            <person name="Towey S."/>
            <person name="Tsamla T."/>
            <person name="Tsomo N."/>
            <person name="Vallee D."/>
            <person name="Vassiliev H."/>
            <person name="Venkataraman V."/>
            <person name="Vinson J."/>
            <person name="Vo A."/>
            <person name="Wade C."/>
            <person name="Wang S."/>
            <person name="Wangchuk T."/>
            <person name="Wangdi T."/>
            <person name="Whittaker C."/>
            <person name="Wilkinson J."/>
            <person name="Wu Y."/>
            <person name="Wyman D."/>
            <person name="Yadav S."/>
            <person name="Yang S."/>
            <person name="Yang X."/>
            <person name="Yeager S."/>
            <person name="Yee E."/>
            <person name="Young G."/>
            <person name="Zainoun J."/>
            <person name="Zembeck L."/>
            <person name="Zimmer A."/>
            <person name="Zody M."/>
            <person name="Lander E."/>
        </authorList>
    </citation>
    <scope>NUCLEOTIDE SEQUENCE [LARGE SCALE GENOMIC DNA]</scope>
</reference>
<dbReference type="InterPro" id="IPR002909">
    <property type="entry name" value="IPT_dom"/>
</dbReference>
<evidence type="ECO:0000256" key="8">
    <source>
        <dbReference type="ARBA" id="ARBA00023136"/>
    </source>
</evidence>
<evidence type="ECO:0000313" key="13">
    <source>
        <dbReference type="Ensembl" id="ENSCSAVP00000000173.1"/>
    </source>
</evidence>
<evidence type="ECO:0000256" key="10">
    <source>
        <dbReference type="ARBA" id="ARBA00023273"/>
    </source>
</evidence>
<evidence type="ECO:0000256" key="5">
    <source>
        <dbReference type="ARBA" id="ARBA00022692"/>
    </source>
</evidence>
<feature type="region of interest" description="Disordered" evidence="11">
    <location>
        <begin position="3874"/>
        <end position="3927"/>
    </location>
</feature>
<comment type="subcellular location">
    <subcellularLocation>
        <location evidence="2">Cell membrane</location>
    </subcellularLocation>
    <subcellularLocation>
        <location evidence="3">Cell projection</location>
    </subcellularLocation>
    <subcellularLocation>
        <location evidence="1">Membrane</location>
        <topology evidence="1">Single-pass membrane protein</topology>
    </subcellularLocation>
</comment>
<dbReference type="eggNOG" id="ENOG502QR85">
    <property type="taxonomic scope" value="Eukaryota"/>
</dbReference>
<dbReference type="FunFam" id="2.160.20.10:FF:000070">
    <property type="entry name" value="PKHD1 like 1"/>
    <property type="match status" value="1"/>
</dbReference>
<proteinExistence type="predicted"/>
<dbReference type="PROSITE" id="PS51257">
    <property type="entry name" value="PROKAR_LIPOPROTEIN"/>
    <property type="match status" value="1"/>
</dbReference>
<dbReference type="GeneTree" id="ENSGT00940000157594"/>
<dbReference type="GO" id="GO:0042995">
    <property type="term" value="C:cell projection"/>
    <property type="evidence" value="ECO:0007669"/>
    <property type="project" value="UniProtKB-SubCell"/>
</dbReference>
<dbReference type="OMA" id="LANWAND"/>
<evidence type="ECO:0000256" key="3">
    <source>
        <dbReference type="ARBA" id="ARBA00004316"/>
    </source>
</evidence>
<evidence type="ECO:0000256" key="9">
    <source>
        <dbReference type="ARBA" id="ARBA00023180"/>
    </source>
</evidence>
<dbReference type="SMART" id="SM00429">
    <property type="entry name" value="IPT"/>
    <property type="match status" value="10"/>
</dbReference>
<keyword evidence="8" id="KW-0472">Membrane</keyword>
<dbReference type="CDD" id="cd00102">
    <property type="entry name" value="IPT"/>
    <property type="match status" value="1"/>
</dbReference>
<dbReference type="InterPro" id="IPR013783">
    <property type="entry name" value="Ig-like_fold"/>
</dbReference>
<dbReference type="SUPFAM" id="SSF51126">
    <property type="entry name" value="Pectin lyase-like"/>
    <property type="match status" value="2"/>
</dbReference>
<dbReference type="InterPro" id="IPR012334">
    <property type="entry name" value="Pectin_lyas_fold"/>
</dbReference>
<dbReference type="Gene3D" id="2.60.40.10">
    <property type="entry name" value="Immunoglobulins"/>
    <property type="match status" value="12"/>
</dbReference>
<dbReference type="SMART" id="SM00710">
    <property type="entry name" value="PbH1"/>
    <property type="match status" value="6"/>
</dbReference>
<evidence type="ECO:0000256" key="7">
    <source>
        <dbReference type="ARBA" id="ARBA00022989"/>
    </source>
</evidence>
<evidence type="ECO:0000256" key="11">
    <source>
        <dbReference type="SAM" id="MobiDB-lite"/>
    </source>
</evidence>
<dbReference type="HOGENOM" id="CLU_000057_1_0_1"/>
<evidence type="ECO:0000259" key="12">
    <source>
        <dbReference type="PROSITE" id="PS51484"/>
    </source>
</evidence>
<dbReference type="Pfam" id="PF01833">
    <property type="entry name" value="TIG"/>
    <property type="match status" value="12"/>
</dbReference>
<keyword evidence="6" id="KW-0732">Signal</keyword>
<dbReference type="InParanoid" id="H2Y4C5"/>
<dbReference type="STRING" id="51511.ENSCSAVP00000000173"/>
<evidence type="ECO:0000256" key="2">
    <source>
        <dbReference type="ARBA" id="ARBA00004236"/>
    </source>
</evidence>
<dbReference type="InterPro" id="IPR055401">
    <property type="entry name" value="CEMIP_beta-hel_dom"/>
</dbReference>
<dbReference type="SMART" id="SM01225">
    <property type="entry name" value="G8"/>
    <property type="match status" value="2"/>
</dbReference>
<protein>
    <recommendedName>
        <fullName evidence="12">G8 domain-containing protein</fullName>
    </recommendedName>
</protein>
<dbReference type="InterPro" id="IPR011050">
    <property type="entry name" value="Pectin_lyase_fold/virulence"/>
</dbReference>
<keyword evidence="7" id="KW-1133">Transmembrane helix</keyword>
<dbReference type="Pfam" id="PF24606">
    <property type="entry name" value="CEMIP_beta-hel"/>
    <property type="match status" value="2"/>
</dbReference>
<dbReference type="InterPro" id="IPR052387">
    <property type="entry name" value="Fibrocystin"/>
</dbReference>
<keyword evidence="4" id="KW-1003">Cell membrane</keyword>
<dbReference type="Proteomes" id="UP000007875">
    <property type="component" value="Unassembled WGS sequence"/>
</dbReference>
<dbReference type="Pfam" id="PF10162">
    <property type="entry name" value="G8"/>
    <property type="match status" value="2"/>
</dbReference>
<feature type="domain" description="G8" evidence="12">
    <location>
        <begin position="2929"/>
        <end position="3063"/>
    </location>
</feature>
<dbReference type="Gene3D" id="2.160.20.10">
    <property type="entry name" value="Single-stranded right-handed beta-helix, Pectin lyase-like"/>
    <property type="match status" value="2"/>
</dbReference>
<reference evidence="13" key="3">
    <citation type="submission" date="2025-09" db="UniProtKB">
        <authorList>
            <consortium name="Ensembl"/>
        </authorList>
    </citation>
    <scope>IDENTIFICATION</scope>
</reference>
<dbReference type="InterPro" id="IPR008972">
    <property type="entry name" value="Cupredoxin"/>
</dbReference>
<dbReference type="PANTHER" id="PTHR46769:SF2">
    <property type="entry name" value="FIBROCYSTIN-L ISOFORM 2 PRECURSOR-RELATED"/>
    <property type="match status" value="1"/>
</dbReference>
<dbReference type="SUPFAM" id="SSF49503">
    <property type="entry name" value="Cupredoxins"/>
    <property type="match status" value="1"/>
</dbReference>
<dbReference type="SUPFAM" id="SSF81296">
    <property type="entry name" value="E set domains"/>
    <property type="match status" value="12"/>
</dbReference>
<dbReference type="PROSITE" id="PS51484">
    <property type="entry name" value="G8"/>
    <property type="match status" value="2"/>
</dbReference>
<feature type="compositionally biased region" description="Low complexity" evidence="11">
    <location>
        <begin position="3911"/>
        <end position="3927"/>
    </location>
</feature>
<dbReference type="Gene3D" id="2.60.40.420">
    <property type="entry name" value="Cupredoxins - blue copper proteins"/>
    <property type="match status" value="1"/>
</dbReference>
<dbReference type="CDD" id="cd00603">
    <property type="entry name" value="IPT_PCSR"/>
    <property type="match status" value="10"/>
</dbReference>
<accession>H2Y4C5</accession>
<sequence>MSPSRYYVKVIAGDKVAYNQNCNGYPTASSCTLRVYNHHTPEMRRVAKVEPIQYPESKAYSPGDLIQVYGRLFTEAFGSNNQTDNGRGVSFRRVHINGYSCQLLNPSTQDFYHMKLTYETSVYGTFHCKTQGTFVGYSNMSFIITGIYGRSVASKSLYKVSATDTVHMIQTYADVTGVSPKVGSTEGGTKLTITGKHFDKDAKVLVGGVPCRLTNDRVTPTSLTCITGPASHEKPFRYAGSRGIHMKYWNGTRVGSSQLENIFKLNGSESDYQGRHVIQQAGYTWDLAHDFVATFEGIFVAPVTDRYKFYFKSDDAGTAHFYCGERMENKVDIYYTVNEVSSFIFLLTSSSHDIPIITGQQCYFKTAVVDWGGPGNKYIAVLRQKTKLTRSQSYEVFNEKQLIDFEALKLAEKQAKNKISLNTWATQSGVEEQQTVQVICTQTCTNSYFRLIYNGGKTPYMSFLVSRSAFTKELSSIVGVSGVTIQVSKSDISNGKQFVITFKGKGADYPLLGKEIRSSENMQVTVRETVKGVPDFKTFSLNLAGRTTAPIAFNATAAVLQEELFKLTSAHCSETLLPSGTSSRVLATFNFEDGSITEGLSGDIKQVDIMGGFCGRRSLKNPYYLFKAGTTSHLSWGKHRAFSMLSYPKLCFAHRGVFRPQIGINGVFQYTDNLGASKSQSTTKISAVTLSMSKNTWGYSCFDFATLLTTHYATLTTASIEEIYLYKIGDFYVDAVYIGKDNLLADGSDLRVPPALAAGEAIASVAVVKNEPNADYDVTIETFNCGHMVSLLKLPYATPSSTSGSKVEHRWQNGNNMTIQRLVEATPPMSGTFDLTHTSDEGVVETLKNIQVNITEGRFKNLLESLNGFGQAKVSRSGSCHEIDYTIEWLTNGGSKSLLQINTTNIVGAPDLVGEVKKTTSGGVFHDPIPGEMLRQAYTKPQVVTINGIPSYCRGDCEFEYKAENTPVVQSFSPNTGSWNTVVTIIGEKFGTPATANVSVHIGRANCTVTQHTDTQLQCEVIEFIYSTVYFFRLHVIISVLCSMQRLPESSTCLQLFKASISPVTAASTSGGALLNITGTGFGPNSEVYVGDKQCMRKKDARYSSTHLVCMLPPHAAGTGLSVFLSVTIASSFTYSDASLPIISAIAPTTSTVIGGQSLNITGSNFGSSISDVKITIAGKDCAISSWSMTFLQCSLPSAPPGVHPVNVLVAETGIADLTQNNISGITYTFQVDGISPQHGSIYGGSMLTITGSGFVNDPSLNISIGNQAQCMVQSVSNNRVTCKVGSLAKTHLITNDGIHTVYGRGFAWTPQVLRIYVGDSVTWRWRVSGTSNGWGIRVFSTSTPDATEYDNVGFNSGPTKTQMGWYQYKFTKPGVYYSFSGYLDSGSTVWMRGTIRVMEKMQYFPVRVMLKGYSPTSVGSPGEAPRSKRSSSCSVLDKVAGCVPSNVNGSLTFVSGDPCYTPVISTTSPQSGTIDTVVTITGTGFAPDNCANSVMIGDYPCDVISSTTTEIKCMPKPTKYDIAWNTVTVNNLGEASVDDNHRFALVPNINAVTPASGSLAGGTTLSVTGFGFNTLSQLNAISISGTTCVVKQSTAFQLTCVTSSVNAETSGNVTLFRTPYTSTCTGACLFSYLNAMTPTVTAISPNMVNQSDTTITLTGTGLTNDKMAVSVLVGKSPCAVISSTTTSIQCTLAHLAAGTHNVKVLIQPYGYAVFNPTSINTISSAPVASLTPTSGSMEGGTVVTFNGNGFLVEGFLVLMDGRPCTITPPLTNNKVFTCVTSKSFSTLVDVTFNPPSFPTLKYLYTDQLTPVVTAIQPTGGTTGDVVTLTGRRLNSTNINVTIGESLCIITFMNYSHIECTVPSHRGGTFPVKVYDSVAGLGASNLLFTFVFNTTSVAPLSGGFAGGYKLTLTGSGYDSLMRIKVCDNFCFINVSAPVSRTSVECTITAFNVDKVCPISVMLGAISTYSPSNFTYAATKTPIVQSLSPVRGGTGGGVNVTITGTGFVTDKSLVKVTIAGVPCTVLSSSLTTIMCQTEYSARSISSLVEVNIIGKGLAINTNAVFQYVDLWSSIYTWGGLPPPTAGDLVVIKAGQTVVLDVNTPIFKLLLIQGGTLIFDEKDLELQAEYILITNGGTLQVGYLQLEENHFEHKAIITLHGHLRARELPIYGAKVLGVRNGTLDMHGRHIPITWTHLTQTSNVGDNTIHLKHAVNWNVGDEIVIATTGHRHSQKETETAKITSVSSNNKLTLDKQLKYEHLCVVQTFTGSVTVETCAEVGLLTRNIVFRGSDNQEWHDVIPACPEGFDTGEFATQTCFQGRFGEEEGSDEFGAVMMIHQRHPSSNTARARIEFVEFSHVGQAFRLGRYPIHFHLMGDASRDNYVRGCAIHKSFNRAVTIHGTNNLLVEHNVIYNIKGGAVFIEDGVEYGNLQYNLVLFCKQSTSLQNDDITPAAFWATNPNNTLQHNAAAGGTHFGFWYRMRHRPDGPSYDPSICPRQIPLGVFQNNTVHSQGWFGLWTFQIFYPKKGGSCWATEPEPATFDSLTTWNCEKGAELVNAGAIKFKNCIMLNNELAGIETKQIGDRNVKWGQAGIYNSVIISHGDVSKPSGFQRTNSGVVLPFSEAWLLSNVTFINFDQSTSAALAGTSIAGTCSGLCGGFPYRMSGLKFVNSPNKARFRWEHEMVIYDLDGTLTGTNSPGVVTPTNPSLPTSCVVNAAFSIGESGFVCPGGMKFHRIAWNKPIPSSLEAKNVTLTSQYGTTIIHYRKKRMTHKPGWMATVVGGESYRWTFVNAEQITNISYTAGFYDFESSDCVIISHKFTQKPDNVQIYQSVARNTTNQMVTCAANKNGEYFFDANLKELHYVVSGSDPVSKRSANVNAKDRSVKFNAFRCFYKDCIIPEPTGNNSKELARERPANAVFWSNVNSWRDADEGWGGNDGNGAFSLPKNGSKIKIKSGVWMVADINFPTMTELHVEGTLELDGNAVNGEYKTFNLEATYIIITGRFIVGWEDNTFLGQANIILKGDINTPEYRPSPQVTLGSKAIGVFGGLDLHGKRRDIVWTKLAKETGVDKSTITLKQAVDWLPGEEIVLTTTSFDPWETETFKIRSVSADKRTLTLNTTTKFTHLVQYTDHAGTLKSYSIAADVGLLSRNIKIIGQDYNNLYKESFGVRVLVGSYQNRTGTEFRGFARIEDVEIYHGGQEGHIDSYDPRYALAFLRSGTVDKDYFPSYVRRISAHHCFNTAIGVFGAKGLPITNNVIHHTVGPGIRVEGENQRVENNLVTIARTRSVYQDRNEIDIILWKAAIEINEGKGTVMSGNVVAGSERAGYRIDGEECSTSVNSALEANEARAVMQGVWMNKDGFPSCSRINNFIHKAFEVGIYTQVTGNIEIENALVTDSTLGIVNLFIGPASKTHAYAAKHASIKKSTIVAVSKPGEKFTFGTRSSFKHRSTTPHHYFLNNGRAGIAFPIFMSGHNAAPQKPHCGSISYSALGGRTDISETTFVNFDDTDCTRDRHTVFMTNPAGEDFMHPIYTQTLHFVNSSRDSRVFLHRPSLGKINPSDCVDMECDGMKTVLMVDKDGSFLGSPGTIIPEAEFEWDGDRRRGLGDYRIPKTMLTRLNGSRIPINEIAPFKGILRNTASTMCTNRPAWRAHECHGYQHEILIIESLDVDSETRRLSPVALLSDGYIDLLNGPQDHGWCDGYTCQERLSTFHGIVVLNTTYSVFFSGTAPQKLRLRLPNVQSNQSMVLRIFFTTPRRLDIYINNNYIPPLNDHVDASGKHVLKKPTTPTEYRPTISDPTGANFFDRDNQMLHVTIKGNTPIDMYTAPVVVISFGIPPVTPNEFFNSAGLVTRLALFLGVDPSKVRIVDIVRVGSVSGRRKRSTQSSTVSVEVGDPPSTVQTTPAPVTIAPALPPGSTTTTPQPGTTTPSPGAAAIQLLQEFTAKIVNALQTGSLGSQLNTTILSLNVVDPLPPPVTTWT</sequence>